<feature type="transmembrane region" description="Helical" evidence="1">
    <location>
        <begin position="85"/>
        <end position="107"/>
    </location>
</feature>
<dbReference type="EMBL" id="NBNE01002865">
    <property type="protein sequence ID" value="OWZ09230.1"/>
    <property type="molecule type" value="Genomic_DNA"/>
</dbReference>
<dbReference type="Proteomes" id="UP000198211">
    <property type="component" value="Unassembled WGS sequence"/>
</dbReference>
<reference evidence="3" key="1">
    <citation type="submission" date="2017-03" db="EMBL/GenBank/DDBJ databases">
        <title>Phytopthora megakarya and P. palmivora, two closely related causual agents of cacao black pod achieved similar genome size and gene model numbers by different mechanisms.</title>
        <authorList>
            <person name="Ali S."/>
            <person name="Shao J."/>
            <person name="Larry D.J."/>
            <person name="Kronmiller B."/>
            <person name="Shen D."/>
            <person name="Strem M.D."/>
            <person name="Melnick R.L."/>
            <person name="Guiltinan M.J."/>
            <person name="Tyler B.M."/>
            <person name="Meinhardt L.W."/>
            <person name="Bailey B.A."/>
        </authorList>
    </citation>
    <scope>NUCLEOTIDE SEQUENCE [LARGE SCALE GENOMIC DNA]</scope>
    <source>
        <strain evidence="3">zdho120</strain>
    </source>
</reference>
<evidence type="ECO:0000313" key="3">
    <source>
        <dbReference type="Proteomes" id="UP000198211"/>
    </source>
</evidence>
<keyword evidence="1" id="KW-0472">Membrane</keyword>
<name>A0A225VXE1_9STRA</name>
<dbReference type="AlphaFoldDB" id="A0A225VXE1"/>
<keyword evidence="1" id="KW-1133">Transmembrane helix</keyword>
<gene>
    <name evidence="2" type="ORF">PHMEG_00018100</name>
</gene>
<proteinExistence type="predicted"/>
<evidence type="ECO:0000313" key="2">
    <source>
        <dbReference type="EMBL" id="OWZ09230.1"/>
    </source>
</evidence>
<keyword evidence="3" id="KW-1185">Reference proteome</keyword>
<protein>
    <submittedName>
        <fullName evidence="2">Uncharacterized protein</fullName>
    </submittedName>
</protein>
<keyword evidence="1" id="KW-0812">Transmembrane</keyword>
<evidence type="ECO:0000256" key="1">
    <source>
        <dbReference type="SAM" id="Phobius"/>
    </source>
</evidence>
<sequence>MVLFSLWSRSSHFQRGAWSHEWPSRSRNGVREIAHCSKRSPNGLSYGLQASEKAGNKGGCPRSLTDRQVHQVIRWRLFRGQVEGYLLLFIIRLNGSYVASYCLFVWVSLSGSRRRPSNEKKFNLDGPDGYKHYYSELRHSHRRYK</sequence>
<accession>A0A225VXE1</accession>
<organism evidence="2 3">
    <name type="scientific">Phytophthora megakarya</name>
    <dbReference type="NCBI Taxonomy" id="4795"/>
    <lineage>
        <taxon>Eukaryota</taxon>
        <taxon>Sar</taxon>
        <taxon>Stramenopiles</taxon>
        <taxon>Oomycota</taxon>
        <taxon>Peronosporomycetes</taxon>
        <taxon>Peronosporales</taxon>
        <taxon>Peronosporaceae</taxon>
        <taxon>Phytophthora</taxon>
    </lineage>
</organism>
<comment type="caution">
    <text evidence="2">The sequence shown here is derived from an EMBL/GenBank/DDBJ whole genome shotgun (WGS) entry which is preliminary data.</text>
</comment>